<dbReference type="AlphaFoldDB" id="A0A834X8H0"/>
<reference evidence="1" key="1">
    <citation type="submission" date="2020-09" db="EMBL/GenBank/DDBJ databases">
        <title>Genome-Enabled Discovery of Anthraquinone Biosynthesis in Senna tora.</title>
        <authorList>
            <person name="Kang S.-H."/>
            <person name="Pandey R.P."/>
            <person name="Lee C.-M."/>
            <person name="Sim J.-S."/>
            <person name="Jeong J.-T."/>
            <person name="Choi B.-S."/>
            <person name="Jung M."/>
            <person name="Ginzburg D."/>
            <person name="Zhao K."/>
            <person name="Won S.Y."/>
            <person name="Oh T.-J."/>
            <person name="Yu Y."/>
            <person name="Kim N.-H."/>
            <person name="Lee O.R."/>
            <person name="Lee T.-H."/>
            <person name="Bashyal P."/>
            <person name="Kim T.-S."/>
            <person name="Lee W.-H."/>
            <person name="Kawkins C."/>
            <person name="Kim C.-K."/>
            <person name="Kim J.S."/>
            <person name="Ahn B.O."/>
            <person name="Rhee S.Y."/>
            <person name="Sohng J.K."/>
        </authorList>
    </citation>
    <scope>NUCLEOTIDE SEQUENCE</scope>
    <source>
        <tissue evidence="1">Leaf</tissue>
    </source>
</reference>
<dbReference type="EMBL" id="JAAIUW010000003">
    <property type="protein sequence ID" value="KAF7839494.1"/>
    <property type="molecule type" value="Genomic_DNA"/>
</dbReference>
<name>A0A834X8H0_9FABA</name>
<evidence type="ECO:0000313" key="2">
    <source>
        <dbReference type="Proteomes" id="UP000634136"/>
    </source>
</evidence>
<accession>A0A834X8H0</accession>
<keyword evidence="2" id="KW-1185">Reference proteome</keyword>
<evidence type="ECO:0000313" key="1">
    <source>
        <dbReference type="EMBL" id="KAF7839494.1"/>
    </source>
</evidence>
<dbReference type="Proteomes" id="UP000634136">
    <property type="component" value="Unassembled WGS sequence"/>
</dbReference>
<gene>
    <name evidence="1" type="ORF">G2W53_007976</name>
</gene>
<comment type="caution">
    <text evidence="1">The sequence shown here is derived from an EMBL/GenBank/DDBJ whole genome shotgun (WGS) entry which is preliminary data.</text>
</comment>
<sequence>MALHQLIVEERLVPSPGWEMRRKSVIQKLK</sequence>
<organism evidence="1 2">
    <name type="scientific">Senna tora</name>
    <dbReference type="NCBI Taxonomy" id="362788"/>
    <lineage>
        <taxon>Eukaryota</taxon>
        <taxon>Viridiplantae</taxon>
        <taxon>Streptophyta</taxon>
        <taxon>Embryophyta</taxon>
        <taxon>Tracheophyta</taxon>
        <taxon>Spermatophyta</taxon>
        <taxon>Magnoliopsida</taxon>
        <taxon>eudicotyledons</taxon>
        <taxon>Gunneridae</taxon>
        <taxon>Pentapetalae</taxon>
        <taxon>rosids</taxon>
        <taxon>fabids</taxon>
        <taxon>Fabales</taxon>
        <taxon>Fabaceae</taxon>
        <taxon>Caesalpinioideae</taxon>
        <taxon>Cassia clade</taxon>
        <taxon>Senna</taxon>
    </lineage>
</organism>
<protein>
    <submittedName>
        <fullName evidence="1">Uncharacterized protein</fullName>
    </submittedName>
</protein>
<proteinExistence type="predicted"/>